<organism evidence="2 3">
    <name type="scientific">Pleodorina starrii</name>
    <dbReference type="NCBI Taxonomy" id="330485"/>
    <lineage>
        <taxon>Eukaryota</taxon>
        <taxon>Viridiplantae</taxon>
        <taxon>Chlorophyta</taxon>
        <taxon>core chlorophytes</taxon>
        <taxon>Chlorophyceae</taxon>
        <taxon>CS clade</taxon>
        <taxon>Chlamydomonadales</taxon>
        <taxon>Volvocaceae</taxon>
        <taxon>Pleodorina</taxon>
    </lineage>
</organism>
<reference evidence="2 3" key="1">
    <citation type="journal article" date="2023" name="Commun. Biol.">
        <title>Reorganization of the ancestral sex-determining regions during the evolution of trioecy in Pleodorina starrii.</title>
        <authorList>
            <person name="Takahashi K."/>
            <person name="Suzuki S."/>
            <person name="Kawai-Toyooka H."/>
            <person name="Yamamoto K."/>
            <person name="Hamaji T."/>
            <person name="Ootsuki R."/>
            <person name="Yamaguchi H."/>
            <person name="Kawachi M."/>
            <person name="Higashiyama T."/>
            <person name="Nozaki H."/>
        </authorList>
    </citation>
    <scope>NUCLEOTIDE SEQUENCE [LARGE SCALE GENOMIC DNA]</scope>
    <source>
        <strain evidence="2 3">NIES-4479</strain>
    </source>
</reference>
<protein>
    <recommendedName>
        <fullName evidence="1">Aminoglycoside phosphotransferase domain-containing protein</fullName>
    </recommendedName>
</protein>
<dbReference type="Proteomes" id="UP001165080">
    <property type="component" value="Unassembled WGS sequence"/>
</dbReference>
<feature type="domain" description="Aminoglycoside phosphotransferase" evidence="1">
    <location>
        <begin position="113"/>
        <end position="183"/>
    </location>
</feature>
<dbReference type="InterPro" id="IPR002575">
    <property type="entry name" value="Aminoglycoside_PTrfase"/>
</dbReference>
<sequence>MVEEREVPLDGGNTSDGVVRVGETVRKPWGTATSAVFEFMAAVRAKNVDVPVVLGRDDRGRQITEFVPGCSALHAPPLSLAGLHRVGRIVRAIHDASEGFTPTVDAPWDVVIPAPSEELICHNDLAPWNLIIGDRWVFIDWDGAGPSSRVWDLAYAAQAFTLSDASEVPEVAATRLAALIDGYGADQNLRQQLPGTMVLRARAMYELLHSSHRSGREPWASMFASGHGRHWHTATEYVKRHQQVWSRALLSHAC</sequence>
<dbReference type="Pfam" id="PF01636">
    <property type="entry name" value="APH"/>
    <property type="match status" value="1"/>
</dbReference>
<evidence type="ECO:0000313" key="2">
    <source>
        <dbReference type="EMBL" id="GLC62591.1"/>
    </source>
</evidence>
<name>A0A9W6C1L6_9CHLO</name>
<gene>
    <name evidence="2" type="primary">PLESTB003724</name>
    <name evidence="2" type="ORF">PLESTB_001917100</name>
</gene>
<evidence type="ECO:0000313" key="3">
    <source>
        <dbReference type="Proteomes" id="UP001165080"/>
    </source>
</evidence>
<dbReference type="EMBL" id="BRXU01000067">
    <property type="protein sequence ID" value="GLC62591.1"/>
    <property type="molecule type" value="Genomic_DNA"/>
</dbReference>
<dbReference type="InterPro" id="IPR011009">
    <property type="entry name" value="Kinase-like_dom_sf"/>
</dbReference>
<dbReference type="Gene3D" id="3.90.1200.10">
    <property type="match status" value="1"/>
</dbReference>
<dbReference type="AlphaFoldDB" id="A0A9W6C1L6"/>
<evidence type="ECO:0000259" key="1">
    <source>
        <dbReference type="Pfam" id="PF01636"/>
    </source>
</evidence>
<comment type="caution">
    <text evidence="2">The sequence shown here is derived from an EMBL/GenBank/DDBJ whole genome shotgun (WGS) entry which is preliminary data.</text>
</comment>
<dbReference type="SUPFAM" id="SSF56112">
    <property type="entry name" value="Protein kinase-like (PK-like)"/>
    <property type="match status" value="1"/>
</dbReference>
<proteinExistence type="predicted"/>
<accession>A0A9W6C1L6</accession>
<keyword evidence="3" id="KW-1185">Reference proteome</keyword>